<dbReference type="Gene3D" id="3.40.50.620">
    <property type="entry name" value="HUPs"/>
    <property type="match status" value="1"/>
</dbReference>
<dbReference type="SUPFAM" id="SSF52402">
    <property type="entry name" value="Adenine nucleotide alpha hydrolases-like"/>
    <property type="match status" value="1"/>
</dbReference>
<evidence type="ECO:0000313" key="2">
    <source>
        <dbReference type="EMBL" id="MDA0159927.1"/>
    </source>
</evidence>
<dbReference type="Proteomes" id="UP001149140">
    <property type="component" value="Unassembled WGS sequence"/>
</dbReference>
<evidence type="ECO:0000256" key="1">
    <source>
        <dbReference type="SAM" id="Phobius"/>
    </source>
</evidence>
<evidence type="ECO:0000313" key="3">
    <source>
        <dbReference type="Proteomes" id="UP001149140"/>
    </source>
</evidence>
<proteinExistence type="predicted"/>
<reference evidence="2" key="1">
    <citation type="submission" date="2022-10" db="EMBL/GenBank/DDBJ databases">
        <title>The WGS of Solirubrobacter ginsenosidimutans DSM 21036.</title>
        <authorList>
            <person name="Jiang Z."/>
        </authorList>
    </citation>
    <scope>NUCLEOTIDE SEQUENCE</scope>
    <source>
        <strain evidence="2">DSM 21036</strain>
    </source>
</reference>
<accession>A0A9X3MPC3</accession>
<name>A0A9X3MPC3_9ACTN</name>
<dbReference type="Pfam" id="PF03988">
    <property type="entry name" value="DUF347"/>
    <property type="match status" value="4"/>
</dbReference>
<dbReference type="InterPro" id="IPR014729">
    <property type="entry name" value="Rossmann-like_a/b/a_fold"/>
</dbReference>
<feature type="transmembrane region" description="Helical" evidence="1">
    <location>
        <begin position="206"/>
        <end position="223"/>
    </location>
</feature>
<feature type="transmembrane region" description="Helical" evidence="1">
    <location>
        <begin position="253"/>
        <end position="275"/>
    </location>
</feature>
<dbReference type="EMBL" id="JAPDOD010000003">
    <property type="protein sequence ID" value="MDA0159927.1"/>
    <property type="molecule type" value="Genomic_DNA"/>
</dbReference>
<feature type="transmembrane region" description="Helical" evidence="1">
    <location>
        <begin position="320"/>
        <end position="343"/>
    </location>
</feature>
<feature type="transmembrane region" description="Helical" evidence="1">
    <location>
        <begin position="229"/>
        <end position="246"/>
    </location>
</feature>
<keyword evidence="1" id="KW-0472">Membrane</keyword>
<feature type="transmembrane region" description="Helical" evidence="1">
    <location>
        <begin position="349"/>
        <end position="369"/>
    </location>
</feature>
<keyword evidence="3" id="KW-1185">Reference proteome</keyword>
<comment type="caution">
    <text evidence="2">The sequence shown here is derived from an EMBL/GenBank/DDBJ whole genome shotgun (WGS) entry which is preliminary data.</text>
</comment>
<sequence>MAIPAPTRFLVVTDHSAVTPELLAALRARADGSPIEARVLVPNPAPAEWHPTHPERRAKAAEAQRVLDQTLPSLQEETGIPIKGFVSTRHDPMDAIEELLHEEAVDELIVGTAPHHIESWLHVDLPHRAAHLGLPVTAVSAPAGATQIRDPHAHLRIGPSLGRRMLNKVPEVTLYFWVIKIMCTTVGETAADYLNENLGFGLSKTTYVTGALLAALLVTQFRASRYIPGLYWSVVVVISVFGTLITDNMTDRYNVPLTTSTPIFAVILAIVFATWWGVERTLSIHTIFTTRREAFYWLAILFTFALGTAAGDLSAEKLDLGYGVSIAIFGALIAAVTVAHFAFKLNAVLAFWLAYILTRPLGASIGDFMSQNSKKYGGLGLGTTGTSYIFLGCILALVVFLSITRRDATEVRLESPPG</sequence>
<keyword evidence="1" id="KW-1133">Transmembrane helix</keyword>
<feature type="transmembrane region" description="Helical" evidence="1">
    <location>
        <begin position="295"/>
        <end position="313"/>
    </location>
</feature>
<gene>
    <name evidence="2" type="ORF">OM076_06620</name>
</gene>
<dbReference type="AlphaFoldDB" id="A0A9X3MPC3"/>
<protein>
    <submittedName>
        <fullName evidence="2">Uncharacterized protein</fullName>
    </submittedName>
</protein>
<feature type="transmembrane region" description="Helical" evidence="1">
    <location>
        <begin position="381"/>
        <end position="403"/>
    </location>
</feature>
<dbReference type="InterPro" id="IPR007136">
    <property type="entry name" value="DUF347"/>
</dbReference>
<organism evidence="2 3">
    <name type="scientific">Solirubrobacter ginsenosidimutans</name>
    <dbReference type="NCBI Taxonomy" id="490573"/>
    <lineage>
        <taxon>Bacteria</taxon>
        <taxon>Bacillati</taxon>
        <taxon>Actinomycetota</taxon>
        <taxon>Thermoleophilia</taxon>
        <taxon>Solirubrobacterales</taxon>
        <taxon>Solirubrobacteraceae</taxon>
        <taxon>Solirubrobacter</taxon>
    </lineage>
</organism>
<keyword evidence="1" id="KW-0812">Transmembrane</keyword>